<evidence type="ECO:0000313" key="3">
    <source>
        <dbReference type="Proteomes" id="UP001304847"/>
    </source>
</evidence>
<protein>
    <submittedName>
        <fullName evidence="2">S-layer protein</fullName>
    </submittedName>
</protein>
<dbReference type="Proteomes" id="UP001304847">
    <property type="component" value="Unassembled WGS sequence"/>
</dbReference>
<feature type="non-terminal residue" evidence="2">
    <location>
        <position position="161"/>
    </location>
</feature>
<feature type="chain" id="PRO_5045844407" evidence="1">
    <location>
        <begin position="22"/>
        <end position="161"/>
    </location>
</feature>
<gene>
    <name evidence="2" type="ORF">VCX44_10245</name>
</gene>
<dbReference type="EMBL" id="JAYGOJ010000044">
    <property type="protein sequence ID" value="MEA9436191.1"/>
    <property type="molecule type" value="Genomic_DNA"/>
</dbReference>
<accession>A0ABU5W5K4</accession>
<evidence type="ECO:0000313" key="2">
    <source>
        <dbReference type="EMBL" id="MEA9436191.1"/>
    </source>
</evidence>
<keyword evidence="3" id="KW-1185">Reference proteome</keyword>
<keyword evidence="1" id="KW-0732">Signal</keyword>
<organism evidence="2 3">
    <name type="scientific">Aeromonas caviae</name>
    <name type="common">Aeromonas punctata</name>
    <dbReference type="NCBI Taxonomy" id="648"/>
    <lineage>
        <taxon>Bacteria</taxon>
        <taxon>Pseudomonadati</taxon>
        <taxon>Pseudomonadota</taxon>
        <taxon>Gammaproteobacteria</taxon>
        <taxon>Aeromonadales</taxon>
        <taxon>Aeromonadaceae</taxon>
        <taxon>Aeromonas</taxon>
    </lineage>
</organism>
<name>A0ABU5W5K4_AERCA</name>
<comment type="caution">
    <text evidence="2">The sequence shown here is derived from an EMBL/GenBank/DDBJ whole genome shotgun (WGS) entry which is preliminary data.</text>
</comment>
<reference evidence="2 3" key="1">
    <citation type="submission" date="2023-12" db="EMBL/GenBank/DDBJ databases">
        <title>Characterization of antibiotic resistance in Aeromonas spp. in hospital effluent.</title>
        <authorList>
            <person name="Negoseki B.R.S."/>
            <person name="Krul D."/>
            <person name="Siqueira A.C."/>
            <person name="Almeida M."/>
            <person name="Mesa D."/>
            <person name="Conte D."/>
            <person name="Dalla-Costa L.M."/>
        </authorList>
    </citation>
    <scope>NUCLEOTIDE SEQUENCE [LARGE SCALE GENOMIC DNA]</scope>
    <source>
        <strain evidence="2 3">36v</strain>
    </source>
</reference>
<feature type="signal peptide" evidence="1">
    <location>
        <begin position="1"/>
        <end position="21"/>
    </location>
</feature>
<evidence type="ECO:0000256" key="1">
    <source>
        <dbReference type="SAM" id="SignalP"/>
    </source>
</evidence>
<proteinExistence type="predicted"/>
<sequence>MFKKTLLAAAIVASVSAPAFAKVNFNYGNPGWNNPTILATVTKQAVLNLTSAASGQDLLMTVDNPAAPNKELRNDGALVIRINGDAAFNNSEVRQWLSNAADGLDFANVLVDATGAASAVGTNAEVKKFFKLTSDGQKQTLDFTIDENGKRLRIALASDVE</sequence>